<proteinExistence type="predicted"/>
<keyword evidence="2" id="KW-1185">Reference proteome</keyword>
<comment type="caution">
    <text evidence="1">The sequence shown here is derived from an EMBL/GenBank/DDBJ whole genome shotgun (WGS) entry which is preliminary data.</text>
</comment>
<reference evidence="1" key="1">
    <citation type="journal article" date="2014" name="Int. J. Syst. Evol. Microbiol.">
        <title>Complete genome sequence of Corynebacterium casei LMG S-19264T (=DSM 44701T), isolated from a smear-ripened cheese.</title>
        <authorList>
            <consortium name="US DOE Joint Genome Institute (JGI-PGF)"/>
            <person name="Walter F."/>
            <person name="Albersmeier A."/>
            <person name="Kalinowski J."/>
            <person name="Ruckert C."/>
        </authorList>
    </citation>
    <scope>NUCLEOTIDE SEQUENCE</scope>
    <source>
        <strain evidence="1">CGMCC 1.15330</strain>
    </source>
</reference>
<dbReference type="AlphaFoldDB" id="A0A916WVX2"/>
<organism evidence="1 2">
    <name type="scientific">Sphingomonas metalli</name>
    <dbReference type="NCBI Taxonomy" id="1779358"/>
    <lineage>
        <taxon>Bacteria</taxon>
        <taxon>Pseudomonadati</taxon>
        <taxon>Pseudomonadota</taxon>
        <taxon>Alphaproteobacteria</taxon>
        <taxon>Sphingomonadales</taxon>
        <taxon>Sphingomonadaceae</taxon>
        <taxon>Sphingomonas</taxon>
    </lineage>
</organism>
<name>A0A916WVX2_9SPHN</name>
<evidence type="ECO:0000313" key="1">
    <source>
        <dbReference type="EMBL" id="GGB38272.1"/>
    </source>
</evidence>
<reference evidence="1" key="2">
    <citation type="submission" date="2020-09" db="EMBL/GenBank/DDBJ databases">
        <authorList>
            <person name="Sun Q."/>
            <person name="Zhou Y."/>
        </authorList>
    </citation>
    <scope>NUCLEOTIDE SEQUENCE</scope>
    <source>
        <strain evidence="1">CGMCC 1.15330</strain>
    </source>
</reference>
<dbReference type="Proteomes" id="UP000623067">
    <property type="component" value="Unassembled WGS sequence"/>
</dbReference>
<protein>
    <submittedName>
        <fullName evidence="1">Uncharacterized protein</fullName>
    </submittedName>
</protein>
<dbReference type="EMBL" id="BMIH01000004">
    <property type="protein sequence ID" value="GGB38272.1"/>
    <property type="molecule type" value="Genomic_DNA"/>
</dbReference>
<sequence>MKLLPTNRIVFAEAGAAVQNATARNEESGFITAILGTIGGRGNGRRGRLIHLATVVAPTPAAACCDACVMPIPAESSLRGDDGVYAKVSPLPE</sequence>
<evidence type="ECO:0000313" key="2">
    <source>
        <dbReference type="Proteomes" id="UP000623067"/>
    </source>
</evidence>
<gene>
    <name evidence="1" type="ORF">GCM10011380_29590</name>
</gene>
<accession>A0A916WVX2</accession>